<evidence type="ECO:0000313" key="5">
    <source>
        <dbReference type="EMBL" id="MBD1269544.1"/>
    </source>
</evidence>
<reference evidence="5" key="2">
    <citation type="submission" date="2020-09" db="EMBL/GenBank/DDBJ databases">
        <title>Novel species in genus Aeromicrobium.</title>
        <authorList>
            <person name="Zhang G."/>
        </authorList>
    </citation>
    <scope>NUCLEOTIDE SEQUENCE</scope>
    <source>
        <strain evidence="5">SSW1-57</strain>
    </source>
</reference>
<sequence>MYASSQSLPELPEVDLALVHALQVAPRAPWSAIGRTIGVDPATAARRWDRLVAERLAWFVVRPSAEQLAPDRDAVVLKLTCRPGADVRVAEQIAQAEEVYSVDLLAGKDDVAIILIGRGLGQMRQAVDTFVGDDPDIVGTRASFIAGVHREDAQWRLGALSPEQVSGLDRRGDGTVTPPDAEVLAQLTEILIEDPRMSVADIGRRLDRPEPTARRLLERALRSRAIRLGCDVVASAGGAGRGVILEAEADDPRTAGDVIGDLPCVVRCAAVVGASNLALVVRFNALAELFEFEGTAAERVPGWRVTDRATIVRSVKRQGKLLDDEGRVLLSTP</sequence>
<keyword evidence="3" id="KW-0804">Transcription</keyword>
<dbReference type="SMART" id="SM00344">
    <property type="entry name" value="HTH_ASNC"/>
    <property type="match status" value="1"/>
</dbReference>
<dbReference type="InterPro" id="IPR019888">
    <property type="entry name" value="Tscrpt_reg_AsnC-like"/>
</dbReference>
<dbReference type="GO" id="GO:0043200">
    <property type="term" value="P:response to amino acid"/>
    <property type="evidence" value="ECO:0007669"/>
    <property type="project" value="TreeGrafter"/>
</dbReference>
<reference evidence="6 7" key="1">
    <citation type="submission" date="2020-07" db="EMBL/GenBank/DDBJ databases">
        <title>Sequencing the genomes of 1000 actinobacteria strains.</title>
        <authorList>
            <person name="Klenk H.-P."/>
        </authorList>
    </citation>
    <scope>NUCLEOTIDE SEQUENCE [LARGE SCALE GENOMIC DNA]</scope>
    <source>
        <strain evidence="6 7">DSM 19087</strain>
    </source>
</reference>
<proteinExistence type="predicted"/>
<dbReference type="SUPFAM" id="SSF54909">
    <property type="entry name" value="Dimeric alpha+beta barrel"/>
    <property type="match status" value="1"/>
</dbReference>
<evidence type="ECO:0000259" key="4">
    <source>
        <dbReference type="Pfam" id="PF13404"/>
    </source>
</evidence>
<evidence type="ECO:0000256" key="3">
    <source>
        <dbReference type="ARBA" id="ARBA00023163"/>
    </source>
</evidence>
<dbReference type="InterPro" id="IPR000485">
    <property type="entry name" value="AsnC-type_HTH_dom"/>
</dbReference>
<dbReference type="RefSeq" id="WP_179427752.1">
    <property type="nucleotide sequence ID" value="NZ_BAAAMP010000002.1"/>
</dbReference>
<evidence type="ECO:0000256" key="1">
    <source>
        <dbReference type="ARBA" id="ARBA00023015"/>
    </source>
</evidence>
<evidence type="ECO:0000313" key="6">
    <source>
        <dbReference type="EMBL" id="NYI39802.1"/>
    </source>
</evidence>
<organism evidence="5 8">
    <name type="scientific">Aeromicrobium tamlense</name>
    <dbReference type="NCBI Taxonomy" id="375541"/>
    <lineage>
        <taxon>Bacteria</taxon>
        <taxon>Bacillati</taxon>
        <taxon>Actinomycetota</taxon>
        <taxon>Actinomycetes</taxon>
        <taxon>Propionibacteriales</taxon>
        <taxon>Nocardioidaceae</taxon>
        <taxon>Aeromicrobium</taxon>
    </lineage>
</organism>
<comment type="caution">
    <text evidence="5">The sequence shown here is derived from an EMBL/GenBank/DDBJ whole genome shotgun (WGS) entry which is preliminary data.</text>
</comment>
<feature type="domain" description="HTH asnC-type" evidence="4">
    <location>
        <begin position="13"/>
        <end position="51"/>
    </location>
</feature>
<evidence type="ECO:0000256" key="2">
    <source>
        <dbReference type="ARBA" id="ARBA00023125"/>
    </source>
</evidence>
<keyword evidence="2 6" id="KW-0238">DNA-binding</keyword>
<gene>
    <name evidence="6" type="ORF">BJ975_003177</name>
    <name evidence="5" type="ORF">IDH50_04810</name>
</gene>
<name>A0A8I0KMC2_9ACTN</name>
<dbReference type="GO" id="GO:0005829">
    <property type="term" value="C:cytosol"/>
    <property type="evidence" value="ECO:0007669"/>
    <property type="project" value="TreeGrafter"/>
</dbReference>
<dbReference type="InterPro" id="IPR011008">
    <property type="entry name" value="Dimeric_a/b-barrel"/>
</dbReference>
<dbReference type="InterPro" id="IPR036388">
    <property type="entry name" value="WH-like_DNA-bd_sf"/>
</dbReference>
<protein>
    <submittedName>
        <fullName evidence="6">DNA-binding Lrp family transcriptional regulator</fullName>
    </submittedName>
    <submittedName>
        <fullName evidence="5">Lrp/AsnC family transcriptional regulator</fullName>
    </submittedName>
</protein>
<keyword evidence="1" id="KW-0805">Transcription regulation</keyword>
<dbReference type="AlphaFoldDB" id="A0A8I0KMC2"/>
<keyword evidence="7" id="KW-1185">Reference proteome</keyword>
<dbReference type="PANTHER" id="PTHR30154">
    <property type="entry name" value="LEUCINE-RESPONSIVE REGULATORY PROTEIN"/>
    <property type="match status" value="1"/>
</dbReference>
<dbReference type="Proteomes" id="UP000587211">
    <property type="component" value="Unassembled WGS sequence"/>
</dbReference>
<dbReference type="GO" id="GO:0043565">
    <property type="term" value="F:sequence-specific DNA binding"/>
    <property type="evidence" value="ECO:0007669"/>
    <property type="project" value="InterPro"/>
</dbReference>
<dbReference type="EMBL" id="JACBZN010000001">
    <property type="protein sequence ID" value="NYI39802.1"/>
    <property type="molecule type" value="Genomic_DNA"/>
</dbReference>
<dbReference type="Gene3D" id="1.10.10.10">
    <property type="entry name" value="Winged helix-like DNA-binding domain superfamily/Winged helix DNA-binding domain"/>
    <property type="match status" value="1"/>
</dbReference>
<dbReference type="EMBL" id="JACWMT010000001">
    <property type="protein sequence ID" value="MBD1269544.1"/>
    <property type="molecule type" value="Genomic_DNA"/>
</dbReference>
<evidence type="ECO:0000313" key="8">
    <source>
        <dbReference type="Proteomes" id="UP000659061"/>
    </source>
</evidence>
<evidence type="ECO:0000313" key="7">
    <source>
        <dbReference type="Proteomes" id="UP000587211"/>
    </source>
</evidence>
<dbReference type="Pfam" id="PF13404">
    <property type="entry name" value="HTH_AsnC-type"/>
    <property type="match status" value="1"/>
</dbReference>
<dbReference type="Proteomes" id="UP000659061">
    <property type="component" value="Unassembled WGS sequence"/>
</dbReference>
<accession>A0A8I0KMC2</accession>
<dbReference type="PANTHER" id="PTHR30154:SF34">
    <property type="entry name" value="TRANSCRIPTIONAL REGULATOR AZLB"/>
    <property type="match status" value="1"/>
</dbReference>